<sequence>MALHMTAANGVHPPLNGDAASPRVSRSDDESEAPPQPAEPGPGNGGEGRHECGLQEDMHTCLGPSCEDTCATQSVEQQERPKQLATDSEEALDKEVHSNECLLDLNLQQGTSPSCQTNGLRSACHHGASQSTTLQDISEEGAGGPPANRAEEMAIKAMKSEFEKAAGYPAAFEEFESHLVYEQNVVDDGETIHVREVLIGARFTP</sequence>
<dbReference type="AlphaFoldDB" id="A0A0G4EJD2"/>
<evidence type="ECO:0000313" key="2">
    <source>
        <dbReference type="EMBL" id="CEL96518.1"/>
    </source>
</evidence>
<keyword evidence="3" id="KW-1185">Reference proteome</keyword>
<dbReference type="EMBL" id="CDMY01000243">
    <property type="protein sequence ID" value="CEL96518.1"/>
    <property type="molecule type" value="Genomic_DNA"/>
</dbReference>
<dbReference type="PhylomeDB" id="A0A0G4EJD2"/>
<gene>
    <name evidence="2" type="ORF">Vbra_7551</name>
</gene>
<dbReference type="Proteomes" id="UP000041254">
    <property type="component" value="Unassembled WGS sequence"/>
</dbReference>
<evidence type="ECO:0000256" key="1">
    <source>
        <dbReference type="SAM" id="MobiDB-lite"/>
    </source>
</evidence>
<dbReference type="InParanoid" id="A0A0G4EJD2"/>
<protein>
    <submittedName>
        <fullName evidence="2">Uncharacterized protein</fullName>
    </submittedName>
</protein>
<reference evidence="2 3" key="1">
    <citation type="submission" date="2014-11" db="EMBL/GenBank/DDBJ databases">
        <authorList>
            <person name="Zhu J."/>
            <person name="Qi W."/>
            <person name="Song R."/>
        </authorList>
    </citation>
    <scope>NUCLEOTIDE SEQUENCE [LARGE SCALE GENOMIC DNA]</scope>
</reference>
<evidence type="ECO:0000313" key="3">
    <source>
        <dbReference type="Proteomes" id="UP000041254"/>
    </source>
</evidence>
<dbReference type="VEuPathDB" id="CryptoDB:Vbra_7551"/>
<feature type="compositionally biased region" description="Basic and acidic residues" evidence="1">
    <location>
        <begin position="47"/>
        <end position="58"/>
    </location>
</feature>
<proteinExistence type="predicted"/>
<name>A0A0G4EJD2_VITBC</name>
<accession>A0A0G4EJD2</accession>
<feature type="region of interest" description="Disordered" evidence="1">
    <location>
        <begin position="1"/>
        <end position="58"/>
    </location>
</feature>
<organism evidence="2 3">
    <name type="scientific">Vitrella brassicaformis (strain CCMP3155)</name>
    <dbReference type="NCBI Taxonomy" id="1169540"/>
    <lineage>
        <taxon>Eukaryota</taxon>
        <taxon>Sar</taxon>
        <taxon>Alveolata</taxon>
        <taxon>Colpodellida</taxon>
        <taxon>Vitrellaceae</taxon>
        <taxon>Vitrella</taxon>
    </lineage>
</organism>